<feature type="transmembrane region" description="Helical" evidence="1">
    <location>
        <begin position="218"/>
        <end position="237"/>
    </location>
</feature>
<dbReference type="OrthoDB" id="7551956at2"/>
<name>A0A327WNS8_LARAB</name>
<evidence type="ECO:0000313" key="3">
    <source>
        <dbReference type="Proteomes" id="UP000248790"/>
    </source>
</evidence>
<dbReference type="InterPro" id="IPR005240">
    <property type="entry name" value="DUF389"/>
</dbReference>
<keyword evidence="3" id="KW-1185">Reference proteome</keyword>
<dbReference type="Pfam" id="PF04087">
    <property type="entry name" value="DUF389"/>
    <property type="match status" value="1"/>
</dbReference>
<keyword evidence="1" id="KW-0472">Membrane</keyword>
<feature type="transmembrane region" description="Helical" evidence="1">
    <location>
        <begin position="111"/>
        <end position="132"/>
    </location>
</feature>
<accession>A0A327WNS8</accession>
<organism evidence="2 3">
    <name type="scientific">Larkinella arboricola</name>
    <dbReference type="NCBI Taxonomy" id="643671"/>
    <lineage>
        <taxon>Bacteria</taxon>
        <taxon>Pseudomonadati</taxon>
        <taxon>Bacteroidota</taxon>
        <taxon>Cytophagia</taxon>
        <taxon>Cytophagales</taxon>
        <taxon>Spirosomataceae</taxon>
        <taxon>Larkinella</taxon>
    </lineage>
</organism>
<protein>
    <submittedName>
        <fullName evidence="2">Uncharacterized protein DUF389</fullName>
    </submittedName>
</protein>
<dbReference type="PANTHER" id="PTHR20992">
    <property type="entry name" value="AT15442P-RELATED"/>
    <property type="match status" value="1"/>
</dbReference>
<evidence type="ECO:0000313" key="2">
    <source>
        <dbReference type="EMBL" id="RAJ92192.1"/>
    </source>
</evidence>
<feature type="transmembrane region" description="Helical" evidence="1">
    <location>
        <begin position="276"/>
        <end position="296"/>
    </location>
</feature>
<sequence>MQRTFTVSLTPAYTDPLIHQLQSIDEVISLSLHRGGSVKPTGDTMTIHVLNSGADEVLRRIEHVCPPSHYAIATAELASMINPEKHEKIRLDVDEAIWEEMESGLRYQGRLTGNFITLMALGGVISAVGLVSEPGPQTLAFVAASIIAPGFEPLAKVPLGIILNNRQTALFGLRSSLIGYGLVSLGALLTFLILQWLGVTNVDEFTHNPEVEAISNPTGKHITVSFGGTLAGCIIVAAYRRSVIAGALIAMVVITAMAMVGVSLACGRLDLAWDGLQRVGIDVGLIVLTGMVVFGAKQWLMRRRKPLV</sequence>
<evidence type="ECO:0000256" key="1">
    <source>
        <dbReference type="SAM" id="Phobius"/>
    </source>
</evidence>
<keyword evidence="1" id="KW-1133">Transmembrane helix</keyword>
<gene>
    <name evidence="2" type="ORF">LX87_05159</name>
</gene>
<comment type="caution">
    <text evidence="2">The sequence shown here is derived from an EMBL/GenBank/DDBJ whole genome shotgun (WGS) entry which is preliminary data.</text>
</comment>
<dbReference type="PANTHER" id="PTHR20992:SF9">
    <property type="entry name" value="AT15442P-RELATED"/>
    <property type="match status" value="1"/>
</dbReference>
<feature type="transmembrane region" description="Helical" evidence="1">
    <location>
        <begin position="177"/>
        <end position="198"/>
    </location>
</feature>
<dbReference type="Proteomes" id="UP000248790">
    <property type="component" value="Unassembled WGS sequence"/>
</dbReference>
<feature type="transmembrane region" description="Helical" evidence="1">
    <location>
        <begin position="244"/>
        <end position="264"/>
    </location>
</feature>
<dbReference type="RefSeq" id="WP_111631166.1">
    <property type="nucleotide sequence ID" value="NZ_QLMC01000008.1"/>
</dbReference>
<feature type="transmembrane region" description="Helical" evidence="1">
    <location>
        <begin position="138"/>
        <end position="157"/>
    </location>
</feature>
<dbReference type="AlphaFoldDB" id="A0A327WNS8"/>
<dbReference type="EMBL" id="QLMC01000008">
    <property type="protein sequence ID" value="RAJ92192.1"/>
    <property type="molecule type" value="Genomic_DNA"/>
</dbReference>
<keyword evidence="1" id="KW-0812">Transmembrane</keyword>
<proteinExistence type="predicted"/>
<reference evidence="2 3" key="1">
    <citation type="submission" date="2018-06" db="EMBL/GenBank/DDBJ databases">
        <title>Genomic Encyclopedia of Archaeal and Bacterial Type Strains, Phase II (KMG-II): from individual species to whole genera.</title>
        <authorList>
            <person name="Goeker M."/>
        </authorList>
    </citation>
    <scope>NUCLEOTIDE SEQUENCE [LARGE SCALE GENOMIC DNA]</scope>
    <source>
        <strain evidence="2 3">DSM 21851</strain>
    </source>
</reference>